<evidence type="ECO:0000256" key="1">
    <source>
        <dbReference type="SAM" id="MobiDB-lite"/>
    </source>
</evidence>
<organism evidence="2 3">
    <name type="scientific">Paragonimus westermani</name>
    <dbReference type="NCBI Taxonomy" id="34504"/>
    <lineage>
        <taxon>Eukaryota</taxon>
        <taxon>Metazoa</taxon>
        <taxon>Spiralia</taxon>
        <taxon>Lophotrochozoa</taxon>
        <taxon>Platyhelminthes</taxon>
        <taxon>Trematoda</taxon>
        <taxon>Digenea</taxon>
        <taxon>Plagiorchiida</taxon>
        <taxon>Troglotremata</taxon>
        <taxon>Troglotrematidae</taxon>
        <taxon>Paragonimus</taxon>
    </lineage>
</organism>
<feature type="compositionally biased region" description="Basic and acidic residues" evidence="1">
    <location>
        <begin position="20"/>
        <end position="43"/>
    </location>
</feature>
<evidence type="ECO:0000313" key="3">
    <source>
        <dbReference type="Proteomes" id="UP000699462"/>
    </source>
</evidence>
<protein>
    <submittedName>
        <fullName evidence="2">Uncharacterized protein</fullName>
    </submittedName>
</protein>
<comment type="caution">
    <text evidence="2">The sequence shown here is derived from an EMBL/GenBank/DDBJ whole genome shotgun (WGS) entry which is preliminary data.</text>
</comment>
<dbReference type="AlphaFoldDB" id="A0A8T0DE75"/>
<dbReference type="OrthoDB" id="10254663at2759"/>
<feature type="region of interest" description="Disordered" evidence="1">
    <location>
        <begin position="133"/>
        <end position="159"/>
    </location>
</feature>
<sequence length="203" mass="23710">MSSLNSANNHRPYTTNSLHDFSHERTRLEHSLSDTRQIRQTTDQEDRDLRSLIFRLEDDKKRLAQRIEKLCANERALVLELERLKRHGTSGLSLSRGKMFNRLEEHLHGVEADRDYWRNQVELLQQMMANPRLVGRGGSTNRGTSGRIKCKPPSGQTPTKAVLKSREAPLIKVITRISHRLSKMILFRFSNRHYTRLILLKIY</sequence>
<accession>A0A8T0DE75</accession>
<reference evidence="2 3" key="1">
    <citation type="submission" date="2019-07" db="EMBL/GenBank/DDBJ databases">
        <title>Annotation for the trematode Paragonimus westermani.</title>
        <authorList>
            <person name="Choi Y.-J."/>
        </authorList>
    </citation>
    <scope>NUCLEOTIDE SEQUENCE [LARGE SCALE GENOMIC DNA]</scope>
    <source>
        <strain evidence="2">180907_Pwestermani</strain>
    </source>
</reference>
<proteinExistence type="predicted"/>
<keyword evidence="3" id="KW-1185">Reference proteome</keyword>
<feature type="region of interest" description="Disordered" evidence="1">
    <location>
        <begin position="1"/>
        <end position="43"/>
    </location>
</feature>
<feature type="compositionally biased region" description="Polar residues" evidence="1">
    <location>
        <begin position="1"/>
        <end position="19"/>
    </location>
</feature>
<evidence type="ECO:0000313" key="2">
    <source>
        <dbReference type="EMBL" id="KAF8566070.1"/>
    </source>
</evidence>
<gene>
    <name evidence="2" type="ORF">P879_06144</name>
</gene>
<dbReference type="EMBL" id="JTDF01005658">
    <property type="protein sequence ID" value="KAF8566070.1"/>
    <property type="molecule type" value="Genomic_DNA"/>
</dbReference>
<name>A0A8T0DE75_9TREM</name>
<dbReference type="Proteomes" id="UP000699462">
    <property type="component" value="Unassembled WGS sequence"/>
</dbReference>